<dbReference type="GeneID" id="75183213"/>
<evidence type="ECO:0000256" key="5">
    <source>
        <dbReference type="ARBA" id="ARBA00022777"/>
    </source>
</evidence>
<organism evidence="8 9">
    <name type="scientific">Streptomyces albus</name>
    <dbReference type="NCBI Taxonomy" id="1888"/>
    <lineage>
        <taxon>Bacteria</taxon>
        <taxon>Bacillati</taxon>
        <taxon>Actinomycetota</taxon>
        <taxon>Actinomycetes</taxon>
        <taxon>Kitasatosporales</taxon>
        <taxon>Streptomycetaceae</taxon>
        <taxon>Streptomyces</taxon>
    </lineage>
</organism>
<dbReference type="InterPro" id="IPR011009">
    <property type="entry name" value="Kinase-like_dom_sf"/>
</dbReference>
<evidence type="ECO:0000256" key="2">
    <source>
        <dbReference type="ARBA" id="ARBA00022527"/>
    </source>
</evidence>
<dbReference type="Gene3D" id="3.30.200.20">
    <property type="entry name" value="Phosphorylase Kinase, domain 1"/>
    <property type="match status" value="1"/>
</dbReference>
<dbReference type="CDD" id="cd14014">
    <property type="entry name" value="STKc_PknB_like"/>
    <property type="match status" value="1"/>
</dbReference>
<dbReference type="PROSITE" id="PS00108">
    <property type="entry name" value="PROTEIN_KINASE_ST"/>
    <property type="match status" value="1"/>
</dbReference>
<dbReference type="SMART" id="SM00220">
    <property type="entry name" value="S_TKc"/>
    <property type="match status" value="1"/>
</dbReference>
<gene>
    <name evidence="8" type="ORF">D8771_11735</name>
</gene>
<dbReference type="InterPro" id="IPR008271">
    <property type="entry name" value="Ser/Thr_kinase_AS"/>
</dbReference>
<sequence length="430" mass="45685">MRPGRLIAGRYELSEPLGKGGMGQVWGALDTGLGGRPVAVKLAHSDRMASLVQSADPQEIRRRFARECRVTAQLDHPGLVTVYDAGQDGDELFLVMQRLDGSDLADHLAEHEPYPWQWAVAVAAQLCAALAAVHAVGVVHRDLKPGNVMVRPDGRVVILDLGIASVGAPDVTRLTRTGALVGTPVYMAPEQATGRTAVGPAADLYALGVVLYELLARRVPFEAPEAAGLLYKKLHEEPEPLELVSPGVPAPLPALVRRLLDRDPAGRPADAHEVYAQLAPLLPRPGERAPGPPLDPTRPFLAPAAPWPPRRGAQPVAGGELNAALEDIRRLLGAGRYTEVAALLGSALPAAEATYGEGSPVVRTLRKQYATVLVDTGQYAEALPQLALLIRDTVRERGLGDPAVAQLLQDEALCRHHISAPAPAPPPSAY</sequence>
<dbReference type="GO" id="GO:0005524">
    <property type="term" value="F:ATP binding"/>
    <property type="evidence" value="ECO:0007669"/>
    <property type="project" value="UniProtKB-UniRule"/>
</dbReference>
<evidence type="ECO:0000259" key="7">
    <source>
        <dbReference type="PROSITE" id="PS50011"/>
    </source>
</evidence>
<dbReference type="Gene3D" id="1.10.510.10">
    <property type="entry name" value="Transferase(Phosphotransferase) domain 1"/>
    <property type="match status" value="1"/>
</dbReference>
<dbReference type="GO" id="GO:0004674">
    <property type="term" value="F:protein serine/threonine kinase activity"/>
    <property type="evidence" value="ECO:0007669"/>
    <property type="project" value="UniProtKB-KW"/>
</dbReference>
<accession>A0A6C1C175</accession>
<dbReference type="PROSITE" id="PS50011">
    <property type="entry name" value="PROTEIN_KINASE_DOM"/>
    <property type="match status" value="1"/>
</dbReference>
<proteinExistence type="predicted"/>
<dbReference type="EMBL" id="RCIY01000046">
    <property type="protein sequence ID" value="TGG84796.1"/>
    <property type="molecule type" value="Genomic_DNA"/>
</dbReference>
<dbReference type="RefSeq" id="WP_016472664.1">
    <property type="nucleotide sequence ID" value="NZ_BBQG01000041.1"/>
</dbReference>
<dbReference type="Pfam" id="PF00069">
    <property type="entry name" value="Pkinase"/>
    <property type="match status" value="1"/>
</dbReference>
<dbReference type="InterPro" id="IPR011990">
    <property type="entry name" value="TPR-like_helical_dom_sf"/>
</dbReference>
<evidence type="ECO:0000256" key="6">
    <source>
        <dbReference type="ARBA" id="ARBA00022840"/>
    </source>
</evidence>
<dbReference type="AlphaFoldDB" id="A0A6C1C175"/>
<dbReference type="PANTHER" id="PTHR43289">
    <property type="entry name" value="MITOGEN-ACTIVATED PROTEIN KINASE KINASE KINASE 20-RELATED"/>
    <property type="match status" value="1"/>
</dbReference>
<dbReference type="SUPFAM" id="SSF56112">
    <property type="entry name" value="Protein kinase-like (PK-like)"/>
    <property type="match status" value="1"/>
</dbReference>
<keyword evidence="4" id="KW-0547">Nucleotide-binding</keyword>
<feature type="domain" description="Protein kinase" evidence="7">
    <location>
        <begin position="11"/>
        <end position="282"/>
    </location>
</feature>
<dbReference type="Proteomes" id="UP000298111">
    <property type="component" value="Unassembled WGS sequence"/>
</dbReference>
<reference evidence="8 9" key="1">
    <citation type="submission" date="2018-10" db="EMBL/GenBank/DDBJ databases">
        <title>Isolation of pseudouridimycin from Streptomyces albus DSM 40763.</title>
        <authorList>
            <person name="Rosenqvist P."/>
            <person name="Metsae-Ketelae M."/>
            <person name="Virta P."/>
        </authorList>
    </citation>
    <scope>NUCLEOTIDE SEQUENCE [LARGE SCALE GENOMIC DNA]</scope>
    <source>
        <strain evidence="8 9">DSM 40763</strain>
    </source>
</reference>
<name>A0A6C1C175_9ACTN</name>
<dbReference type="PANTHER" id="PTHR43289:SF6">
    <property type="entry name" value="SERINE_THREONINE-PROTEIN KINASE NEKL-3"/>
    <property type="match status" value="1"/>
</dbReference>
<keyword evidence="5 8" id="KW-0418">Kinase</keyword>
<dbReference type="InterPro" id="IPR017441">
    <property type="entry name" value="Protein_kinase_ATP_BS"/>
</dbReference>
<evidence type="ECO:0000313" key="9">
    <source>
        <dbReference type="Proteomes" id="UP000298111"/>
    </source>
</evidence>
<keyword evidence="3" id="KW-0808">Transferase</keyword>
<comment type="caution">
    <text evidence="8">The sequence shown here is derived from an EMBL/GenBank/DDBJ whole genome shotgun (WGS) entry which is preliminary data.</text>
</comment>
<dbReference type="InterPro" id="IPR000719">
    <property type="entry name" value="Prot_kinase_dom"/>
</dbReference>
<dbReference type="Gene3D" id="1.25.40.10">
    <property type="entry name" value="Tetratricopeptide repeat domain"/>
    <property type="match status" value="1"/>
</dbReference>
<evidence type="ECO:0000256" key="1">
    <source>
        <dbReference type="ARBA" id="ARBA00012513"/>
    </source>
</evidence>
<dbReference type="PROSITE" id="PS00107">
    <property type="entry name" value="PROTEIN_KINASE_ATP"/>
    <property type="match status" value="1"/>
</dbReference>
<keyword evidence="2 8" id="KW-0723">Serine/threonine-protein kinase</keyword>
<evidence type="ECO:0000256" key="4">
    <source>
        <dbReference type="ARBA" id="ARBA00022741"/>
    </source>
</evidence>
<dbReference type="EC" id="2.7.11.1" evidence="1"/>
<evidence type="ECO:0000313" key="8">
    <source>
        <dbReference type="EMBL" id="TGG84796.1"/>
    </source>
</evidence>
<protein>
    <recommendedName>
        <fullName evidence="1">non-specific serine/threonine protein kinase</fullName>
        <ecNumber evidence="1">2.7.11.1</ecNumber>
    </recommendedName>
</protein>
<keyword evidence="6" id="KW-0067">ATP-binding</keyword>
<evidence type="ECO:0000256" key="3">
    <source>
        <dbReference type="ARBA" id="ARBA00022679"/>
    </source>
</evidence>